<evidence type="ECO:0000313" key="2">
    <source>
        <dbReference type="EMBL" id="MFD0317215.1"/>
    </source>
</evidence>
<proteinExistence type="predicted"/>
<keyword evidence="1" id="KW-0732">Signal</keyword>
<name>A0ABW2WFP2_9ACTN</name>
<evidence type="ECO:0000256" key="1">
    <source>
        <dbReference type="SAM" id="SignalP"/>
    </source>
</evidence>
<dbReference type="Proteomes" id="UP001597023">
    <property type="component" value="Unassembled WGS sequence"/>
</dbReference>
<accession>A0ABW2WFP2</accession>
<evidence type="ECO:0008006" key="4">
    <source>
        <dbReference type="Google" id="ProtNLM"/>
    </source>
</evidence>
<feature type="chain" id="PRO_5047069030" description="Calcium-binding protein" evidence="1">
    <location>
        <begin position="33"/>
        <end position="263"/>
    </location>
</feature>
<comment type="caution">
    <text evidence="2">The sequence shown here is derived from an EMBL/GenBank/DDBJ whole genome shotgun (WGS) entry which is preliminary data.</text>
</comment>
<organism evidence="2 3">
    <name type="scientific">Streptomyces flavalbus</name>
    <dbReference type="NCBI Taxonomy" id="2665155"/>
    <lineage>
        <taxon>Bacteria</taxon>
        <taxon>Bacillati</taxon>
        <taxon>Actinomycetota</taxon>
        <taxon>Actinomycetes</taxon>
        <taxon>Kitasatosporales</taxon>
        <taxon>Streptomycetaceae</taxon>
        <taxon>Streptomyces</taxon>
    </lineage>
</organism>
<reference evidence="3" key="1">
    <citation type="journal article" date="2019" name="Int. J. Syst. Evol. Microbiol.">
        <title>The Global Catalogue of Microorganisms (GCM) 10K type strain sequencing project: providing services to taxonomists for standard genome sequencing and annotation.</title>
        <authorList>
            <consortium name="The Broad Institute Genomics Platform"/>
            <consortium name="The Broad Institute Genome Sequencing Center for Infectious Disease"/>
            <person name="Wu L."/>
            <person name="Ma J."/>
        </authorList>
    </citation>
    <scope>NUCLEOTIDE SEQUENCE [LARGE SCALE GENOMIC DNA]</scope>
    <source>
        <strain evidence="3">CGMCC 4.7400</strain>
    </source>
</reference>
<sequence length="263" mass="27549">MEHITRSARRTAWAVTGGATALVLLTATGAHAEGRGDVRVTSTVVNGGKNVKVGTKAVVTFPIAMTVQDDSGVKGVTDLSAFNSSNGYGFFDWTGTTCVKKTSTTSVCTGTMKVDPAWIPNSDDINSNNIAGTWQAAATVKANDGDYWIHDRIALFKVKRASAPTVNAGPEPVAKGGTLTVAGKLSRASWESLKYYGFAGTVLLQHRPSGSSDYRTVKTVTADGSGLLRTKVTVSSAGTWRWYFPGTTTTARAASAGDYVALG</sequence>
<evidence type="ECO:0000313" key="3">
    <source>
        <dbReference type="Proteomes" id="UP001597023"/>
    </source>
</evidence>
<dbReference type="RefSeq" id="WP_381612314.1">
    <property type="nucleotide sequence ID" value="NZ_JBHTEB010000001.1"/>
</dbReference>
<protein>
    <recommendedName>
        <fullName evidence="4">Calcium-binding protein</fullName>
    </recommendedName>
</protein>
<feature type="signal peptide" evidence="1">
    <location>
        <begin position="1"/>
        <end position="32"/>
    </location>
</feature>
<dbReference type="EMBL" id="JBHTEB010000001">
    <property type="protein sequence ID" value="MFD0317215.1"/>
    <property type="molecule type" value="Genomic_DNA"/>
</dbReference>
<keyword evidence="3" id="KW-1185">Reference proteome</keyword>
<gene>
    <name evidence="2" type="ORF">ACFQZ6_23940</name>
</gene>